<sequence>MVIKKIFFAVILLSFGLTIKTRAQINKYSAEEIIKKTIDLKKTNETRNFESTTYNKLIITANPEDIKGHVDTIFVIKKGKKILKEIDSSDQTFKKVISKQHLYQTEKISKIKTLNGQNKEIILATRMAGFKEPIYEYFALQLQPQSAYDEKIYLVEKEYFSPISKRGFTKYNYNLKDSLILENRKVYKVTFEPKTESKKNKLYGVLFLDAEKLSIVKLELKVSGILKVYSLHEFDFNRDLNNWIPKKNSLTIKKGNSKSPIKILGETITFEGTNPKFNPENKKYASDFIEIKSYTTYFEPRFNQITNLKQKEIAIEINEKAITKKDNLWYTYFNDSTDVRSNPTYVSLDSLVEKRRWENKIKIGRKVINGYYPIDFFDVDLRYLIRYNNYEGFRVGIGGVTNEKLSKNYKIEGYGAYGTKDGFFKIFLSNAYRFGKQTETWFGISYKDDLNEIANTNFEIDKRVFKIYDPRPFNISTFYNHETWKAFLETKIIPKTQSIFQVTHSFIEPKFDYSFENKGILYDDFYATLFTTSVQWNPFSKFMQTPSGRIEIEKRYPKFTFQFSQSLNGIWNNYFDFGKFEFRFDYQKKFNSNHKISFLAETGYAYGDVPITHLYNHSPNNLNKSKILQRITFAGRDSFETMFYNEFFSNKHVFFQLEHQFPKLEISKRINPVFSLVSRYGVGTLDNKEQHKNFYFKTLDKGFLESGFELNQIYRGIGFTATYRYGANHLPQFEDNIAIKLSIQINLGFNN</sequence>
<gene>
    <name evidence="1" type="ORF">GCM10023230_04860</name>
</gene>
<dbReference type="EMBL" id="BAABIP010000007">
    <property type="protein sequence ID" value="GAA4759469.1"/>
    <property type="molecule type" value="Genomic_DNA"/>
</dbReference>
<dbReference type="InterPro" id="IPR043741">
    <property type="entry name" value="DUF5686"/>
</dbReference>
<organism evidence="1 2">
    <name type="scientific">Flavobacterium hankyongi</name>
    <dbReference type="NCBI Taxonomy" id="1176532"/>
    <lineage>
        <taxon>Bacteria</taxon>
        <taxon>Pseudomonadati</taxon>
        <taxon>Bacteroidota</taxon>
        <taxon>Flavobacteriia</taxon>
        <taxon>Flavobacteriales</taxon>
        <taxon>Flavobacteriaceae</taxon>
        <taxon>Flavobacterium</taxon>
    </lineage>
</organism>
<name>A0ABP8ZMD7_9FLAO</name>
<keyword evidence="2" id="KW-1185">Reference proteome</keyword>
<protein>
    <submittedName>
        <fullName evidence="1">DUF5686 family protein</fullName>
    </submittedName>
</protein>
<evidence type="ECO:0000313" key="1">
    <source>
        <dbReference type="EMBL" id="GAA4759469.1"/>
    </source>
</evidence>
<accession>A0ABP8ZMD7</accession>
<dbReference type="Pfam" id="PF18939">
    <property type="entry name" value="DUF5686"/>
    <property type="match status" value="1"/>
</dbReference>
<comment type="caution">
    <text evidence="1">The sequence shown here is derived from an EMBL/GenBank/DDBJ whole genome shotgun (WGS) entry which is preliminary data.</text>
</comment>
<proteinExistence type="predicted"/>
<reference evidence="2" key="1">
    <citation type="journal article" date="2019" name="Int. J. Syst. Evol. Microbiol.">
        <title>The Global Catalogue of Microorganisms (GCM) 10K type strain sequencing project: providing services to taxonomists for standard genome sequencing and annotation.</title>
        <authorList>
            <consortium name="The Broad Institute Genomics Platform"/>
            <consortium name="The Broad Institute Genome Sequencing Center for Infectious Disease"/>
            <person name="Wu L."/>
            <person name="Ma J."/>
        </authorList>
    </citation>
    <scope>NUCLEOTIDE SEQUENCE [LARGE SCALE GENOMIC DNA]</scope>
    <source>
        <strain evidence="2">JCM 18198</strain>
    </source>
</reference>
<dbReference type="Proteomes" id="UP001500141">
    <property type="component" value="Unassembled WGS sequence"/>
</dbReference>
<evidence type="ECO:0000313" key="2">
    <source>
        <dbReference type="Proteomes" id="UP001500141"/>
    </source>
</evidence>